<accession>A0A9P4P350</accession>
<protein>
    <submittedName>
        <fullName evidence="2">Uncharacterized protein</fullName>
    </submittedName>
</protein>
<organism evidence="2 3">
    <name type="scientific">Tothia fuscella</name>
    <dbReference type="NCBI Taxonomy" id="1048955"/>
    <lineage>
        <taxon>Eukaryota</taxon>
        <taxon>Fungi</taxon>
        <taxon>Dikarya</taxon>
        <taxon>Ascomycota</taxon>
        <taxon>Pezizomycotina</taxon>
        <taxon>Dothideomycetes</taxon>
        <taxon>Pleosporomycetidae</taxon>
        <taxon>Venturiales</taxon>
        <taxon>Cylindrosympodiaceae</taxon>
        <taxon>Tothia</taxon>
    </lineage>
</organism>
<dbReference type="OrthoDB" id="3641178at2759"/>
<dbReference type="Proteomes" id="UP000800235">
    <property type="component" value="Unassembled WGS sequence"/>
</dbReference>
<evidence type="ECO:0000313" key="3">
    <source>
        <dbReference type="Proteomes" id="UP000800235"/>
    </source>
</evidence>
<sequence>MAPLPLKPRDQSSSANTICSLVQDFEMNFAEVVRTVRIHYLKRHYKQCATYCTEKLVTMEQKIHPIQETFLYFFAGISYDTLARGMSNRSPLLPGTIDDAEMYFSKALEVLPNPASKVNSAPLHRIDERDEALDSSASESVRHSLGSQTSTSASTASTAATSITGGYDSDSNSWDSPSPMKKPSPLHVRKYSMLPQTPTKQLIESTSLFSLTGTGRRSPQKFSRFSSFSLVSSDSSPEKSETTKFSQYQEGLVAFSDMLGNHLSSIRTFRRTSEHATEFWRRPSSRDGAGIKEMDPQEKLMRIARGREREWARPRFNAQRYQDLCDKAIAEL</sequence>
<comment type="caution">
    <text evidence="2">The sequence shown here is derived from an EMBL/GenBank/DDBJ whole genome shotgun (WGS) entry which is preliminary data.</text>
</comment>
<dbReference type="AlphaFoldDB" id="A0A9P4P350"/>
<keyword evidence="3" id="KW-1185">Reference proteome</keyword>
<evidence type="ECO:0000256" key="1">
    <source>
        <dbReference type="SAM" id="MobiDB-lite"/>
    </source>
</evidence>
<dbReference type="EMBL" id="MU007010">
    <property type="protein sequence ID" value="KAF2436546.1"/>
    <property type="molecule type" value="Genomic_DNA"/>
</dbReference>
<proteinExistence type="predicted"/>
<feature type="region of interest" description="Disordered" evidence="1">
    <location>
        <begin position="130"/>
        <end position="186"/>
    </location>
</feature>
<gene>
    <name evidence="2" type="ORF">EJ08DRAFT_655533</name>
</gene>
<reference evidence="2" key="1">
    <citation type="journal article" date="2020" name="Stud. Mycol.">
        <title>101 Dothideomycetes genomes: a test case for predicting lifestyles and emergence of pathogens.</title>
        <authorList>
            <person name="Haridas S."/>
            <person name="Albert R."/>
            <person name="Binder M."/>
            <person name="Bloem J."/>
            <person name="Labutti K."/>
            <person name="Salamov A."/>
            <person name="Andreopoulos B."/>
            <person name="Baker S."/>
            <person name="Barry K."/>
            <person name="Bills G."/>
            <person name="Bluhm B."/>
            <person name="Cannon C."/>
            <person name="Castanera R."/>
            <person name="Culley D."/>
            <person name="Daum C."/>
            <person name="Ezra D."/>
            <person name="Gonzalez J."/>
            <person name="Henrissat B."/>
            <person name="Kuo A."/>
            <person name="Liang C."/>
            <person name="Lipzen A."/>
            <person name="Lutzoni F."/>
            <person name="Magnuson J."/>
            <person name="Mondo S."/>
            <person name="Nolan M."/>
            <person name="Ohm R."/>
            <person name="Pangilinan J."/>
            <person name="Park H.-J."/>
            <person name="Ramirez L."/>
            <person name="Alfaro M."/>
            <person name="Sun H."/>
            <person name="Tritt A."/>
            <person name="Yoshinaga Y."/>
            <person name="Zwiers L.-H."/>
            <person name="Turgeon B."/>
            <person name="Goodwin S."/>
            <person name="Spatafora J."/>
            <person name="Crous P."/>
            <person name="Grigoriev I."/>
        </authorList>
    </citation>
    <scope>NUCLEOTIDE SEQUENCE</scope>
    <source>
        <strain evidence="2">CBS 130266</strain>
    </source>
</reference>
<name>A0A9P4P350_9PEZI</name>
<evidence type="ECO:0000313" key="2">
    <source>
        <dbReference type="EMBL" id="KAF2436546.1"/>
    </source>
</evidence>
<feature type="compositionally biased region" description="Low complexity" evidence="1">
    <location>
        <begin position="149"/>
        <end position="179"/>
    </location>
</feature>